<reference evidence="3" key="1">
    <citation type="submission" date="2006-09" db="EMBL/GenBank/DDBJ databases">
        <title>Annotation of Plasmodium falciparum Dd2.</title>
        <authorList>
            <consortium name="The Broad Institute Genome Sequencing Platform"/>
            <person name="Volkman S.K."/>
            <person name="Neafsey D.E."/>
            <person name="Dash A.P."/>
            <person name="Chitnis C.E."/>
            <person name="Hartl D.L."/>
            <person name="Young S.K."/>
            <person name="Zeng Q."/>
            <person name="Koehrsen M."/>
            <person name="Alvarado L."/>
            <person name="Berlin A."/>
            <person name="Borenstein D."/>
            <person name="Chapman S.B."/>
            <person name="Chen Z."/>
            <person name="Engels R."/>
            <person name="Freedman E."/>
            <person name="Gellesch M."/>
            <person name="Goldberg J."/>
            <person name="Griggs A."/>
            <person name="Gujja S."/>
            <person name="Heilman E.R."/>
            <person name="Heiman D.I."/>
            <person name="Howarth C."/>
            <person name="Jen D."/>
            <person name="Larson L."/>
            <person name="Mehta T."/>
            <person name="Neiman D."/>
            <person name="Park D."/>
            <person name="Pearson M."/>
            <person name="Roberts A."/>
            <person name="Saif S."/>
            <person name="Shea T."/>
            <person name="Shenoy N."/>
            <person name="Sisk P."/>
            <person name="Stolte C."/>
            <person name="Sykes S."/>
            <person name="Walk T."/>
            <person name="White J."/>
            <person name="Yandava C."/>
            <person name="Haas B."/>
            <person name="Henn M.R."/>
            <person name="Nusbaum C."/>
            <person name="Birren B."/>
        </authorList>
    </citation>
    <scope>NUCLEOTIDE SEQUENCE [LARGE SCALE GENOMIC DNA]</scope>
</reference>
<dbReference type="KEGG" id="pfd:PFDG_04975"/>
<name>A0A0L7M9C9_PLAF4</name>
<evidence type="ECO:0000313" key="3">
    <source>
        <dbReference type="Proteomes" id="UP000054282"/>
    </source>
</evidence>
<feature type="region of interest" description="Disordered" evidence="1">
    <location>
        <begin position="101"/>
        <end position="138"/>
    </location>
</feature>
<sequence length="138" mass="16039">MCNILNDKCDNISNEKCDNVPNDICDYVPNDICDYVPNNTPNLITNCIQNKMTTLLQITEENSLNSYNKNDTSFNKDFHINKTYLNKKDTEINFQINEKKKNDLLRNPLEESRKSSLTSYKNKTPSKNVNSKSQLRDH</sequence>
<dbReference type="OrthoDB" id="26491at2759"/>
<reference evidence="3" key="2">
    <citation type="submission" date="2006-09" db="EMBL/GenBank/DDBJ databases">
        <title>The genome sequence of Plasmodium falciparum Dd2.</title>
        <authorList>
            <consortium name="The Broad Institute Genome Sequencing Platform"/>
            <person name="Birren B."/>
            <person name="Lander E."/>
            <person name="Galagan J."/>
            <person name="Nusbaum C."/>
            <person name="Devon K."/>
            <person name="Henn M."/>
            <person name="Jaffe D."/>
            <person name="Butler J."/>
            <person name="Alvarez P."/>
            <person name="Gnerre S."/>
            <person name="Grabherr M."/>
            <person name="Kleber M."/>
            <person name="Mauceli E."/>
            <person name="Brockman W."/>
            <person name="MacCallum I.A."/>
            <person name="Rounsley S."/>
            <person name="Young S."/>
            <person name="LaButti K."/>
            <person name="Pushparaj V."/>
            <person name="DeCaprio D."/>
            <person name="Crawford M."/>
            <person name="Koehrsen M."/>
            <person name="Engels R."/>
            <person name="Montgomery P."/>
            <person name="Pearson M."/>
            <person name="Howarth C."/>
            <person name="Larson L."/>
            <person name="Luoma S."/>
            <person name="White J."/>
            <person name="Kodira C."/>
            <person name="Zeng Q."/>
            <person name="O'Leary S."/>
            <person name="Yandava C."/>
            <person name="Alvarado L."/>
            <person name="Wirth D."/>
            <person name="Volkman S."/>
            <person name="Hartl D."/>
        </authorList>
    </citation>
    <scope>NUCLEOTIDE SEQUENCE [LARGE SCALE GENOMIC DNA]</scope>
</reference>
<dbReference type="AlphaFoldDB" id="A0A0L7M9C9"/>
<evidence type="ECO:0000256" key="1">
    <source>
        <dbReference type="SAM" id="MobiDB-lite"/>
    </source>
</evidence>
<feature type="compositionally biased region" description="Polar residues" evidence="1">
    <location>
        <begin position="115"/>
        <end position="138"/>
    </location>
</feature>
<proteinExistence type="predicted"/>
<feature type="compositionally biased region" description="Basic and acidic residues" evidence="1">
    <location>
        <begin position="101"/>
        <end position="114"/>
    </location>
</feature>
<accession>A0A0L7M9C9</accession>
<gene>
    <name evidence="2" type="ORF">PFDG_04975</name>
</gene>
<dbReference type="Proteomes" id="UP000054282">
    <property type="component" value="Unassembled WGS sequence"/>
</dbReference>
<dbReference type="EMBL" id="GG702416">
    <property type="protein sequence ID" value="KOB89426.1"/>
    <property type="molecule type" value="Genomic_DNA"/>
</dbReference>
<protein>
    <submittedName>
        <fullName evidence="2">Uncharacterized protein</fullName>
    </submittedName>
</protein>
<organism evidence="2 3">
    <name type="scientific">Plasmodium falciparum (isolate Dd2)</name>
    <dbReference type="NCBI Taxonomy" id="57267"/>
    <lineage>
        <taxon>Eukaryota</taxon>
        <taxon>Sar</taxon>
        <taxon>Alveolata</taxon>
        <taxon>Apicomplexa</taxon>
        <taxon>Aconoidasida</taxon>
        <taxon>Haemosporida</taxon>
        <taxon>Plasmodiidae</taxon>
        <taxon>Plasmodium</taxon>
        <taxon>Plasmodium (Laverania)</taxon>
    </lineage>
</organism>
<evidence type="ECO:0000313" key="2">
    <source>
        <dbReference type="EMBL" id="KOB89426.1"/>
    </source>
</evidence>